<dbReference type="Proteomes" id="UP000612585">
    <property type="component" value="Unassembled WGS sequence"/>
</dbReference>
<reference evidence="1" key="1">
    <citation type="submission" date="2021-01" db="EMBL/GenBank/DDBJ databases">
        <title>Whole genome shotgun sequence of Virgisporangium aurantiacum NBRC 16421.</title>
        <authorList>
            <person name="Komaki H."/>
            <person name="Tamura T."/>
        </authorList>
    </citation>
    <scope>NUCLEOTIDE SEQUENCE</scope>
    <source>
        <strain evidence="1">NBRC 16421</strain>
    </source>
</reference>
<gene>
    <name evidence="1" type="ORF">Vau01_016680</name>
</gene>
<evidence type="ECO:0000313" key="1">
    <source>
        <dbReference type="EMBL" id="GIJ54152.1"/>
    </source>
</evidence>
<dbReference type="EMBL" id="BOPG01000011">
    <property type="protein sequence ID" value="GIJ54152.1"/>
    <property type="molecule type" value="Genomic_DNA"/>
</dbReference>
<protein>
    <submittedName>
        <fullName evidence="1">Uncharacterized protein</fullName>
    </submittedName>
</protein>
<organism evidence="1 2">
    <name type="scientific">Virgisporangium aurantiacum</name>
    <dbReference type="NCBI Taxonomy" id="175570"/>
    <lineage>
        <taxon>Bacteria</taxon>
        <taxon>Bacillati</taxon>
        <taxon>Actinomycetota</taxon>
        <taxon>Actinomycetes</taxon>
        <taxon>Micromonosporales</taxon>
        <taxon>Micromonosporaceae</taxon>
        <taxon>Virgisporangium</taxon>
    </lineage>
</organism>
<accession>A0A8J3Z0F0</accession>
<dbReference type="AlphaFoldDB" id="A0A8J3Z0F0"/>
<proteinExistence type="predicted"/>
<dbReference type="RefSeq" id="WP_203988885.1">
    <property type="nucleotide sequence ID" value="NZ_BOPG01000011.1"/>
</dbReference>
<keyword evidence="2" id="KW-1185">Reference proteome</keyword>
<sequence>MALRFLGKETQSGNSPTLWADGDDYVIQGFELDTATLAEVGALPAGELVIRVPRKLMEHLPKDPG</sequence>
<comment type="caution">
    <text evidence="1">The sequence shown here is derived from an EMBL/GenBank/DDBJ whole genome shotgun (WGS) entry which is preliminary data.</text>
</comment>
<evidence type="ECO:0000313" key="2">
    <source>
        <dbReference type="Proteomes" id="UP000612585"/>
    </source>
</evidence>
<name>A0A8J3Z0F0_9ACTN</name>